<protein>
    <recommendedName>
        <fullName evidence="1">SGNH domain-containing protein</fullName>
    </recommendedName>
</protein>
<dbReference type="AlphaFoldDB" id="A0A832PKC5"/>
<name>A0A832PKC5_9RHOB</name>
<dbReference type="RefSeq" id="WP_303729261.1">
    <property type="nucleotide sequence ID" value="NZ_DULP01000049.1"/>
</dbReference>
<organism evidence="2 3">
    <name type="scientific">Paracoccus solventivorans</name>
    <dbReference type="NCBI Taxonomy" id="53463"/>
    <lineage>
        <taxon>Bacteria</taxon>
        <taxon>Pseudomonadati</taxon>
        <taxon>Pseudomonadota</taxon>
        <taxon>Alphaproteobacteria</taxon>
        <taxon>Rhodobacterales</taxon>
        <taxon>Paracoccaceae</taxon>
        <taxon>Paracoccus</taxon>
    </lineage>
</organism>
<sequence>MNYRPDIDGLRAVAVLAFHFQVPEDEPPLGLRPALAVVSFLLAFLSWRWVEQPLRNSARVPTRWLMGGGGSRGRATKEGLELVAAEAGVPALLIRRAGCLPLFGVSKQETAATRARDAACRAADDRILQVLPQLPKRILLFARWSYYAGGTGNSGDQMNRITLMDDAGSAAPYEAAVARPLEQFTAAGKNVHIMRQLSEIQDYASAPVARRLAKGGDVALPMIEVSCVRAEARSAAGHAPFAAAGVLGMIAAWSRLCSTDSHGALMLRDLFAPLLSRAAGASS</sequence>
<evidence type="ECO:0000313" key="2">
    <source>
        <dbReference type="EMBL" id="HHW33139.1"/>
    </source>
</evidence>
<dbReference type="Proteomes" id="UP000580830">
    <property type="component" value="Unassembled WGS sequence"/>
</dbReference>
<gene>
    <name evidence="2" type="ORF">GXX24_03210</name>
</gene>
<comment type="caution">
    <text evidence="2">The sequence shown here is derived from an EMBL/GenBank/DDBJ whole genome shotgun (WGS) entry which is preliminary data.</text>
</comment>
<dbReference type="Pfam" id="PF19040">
    <property type="entry name" value="SGNH"/>
    <property type="match status" value="1"/>
</dbReference>
<feature type="domain" description="SGNH" evidence="1">
    <location>
        <begin position="71"/>
        <end position="259"/>
    </location>
</feature>
<evidence type="ECO:0000313" key="3">
    <source>
        <dbReference type="Proteomes" id="UP000580830"/>
    </source>
</evidence>
<dbReference type="InterPro" id="IPR043968">
    <property type="entry name" value="SGNH"/>
</dbReference>
<evidence type="ECO:0000259" key="1">
    <source>
        <dbReference type="Pfam" id="PF19040"/>
    </source>
</evidence>
<dbReference type="EMBL" id="DULP01000049">
    <property type="protein sequence ID" value="HHW33139.1"/>
    <property type="molecule type" value="Genomic_DNA"/>
</dbReference>
<accession>A0A832PKC5</accession>
<reference evidence="2 3" key="1">
    <citation type="journal article" date="2020" name="Biotechnol. Biofuels">
        <title>New insights from the biogas microbiome by comprehensive genome-resolved metagenomics of nearly 1600 species originating from multiple anaerobic digesters.</title>
        <authorList>
            <person name="Campanaro S."/>
            <person name="Treu L."/>
            <person name="Rodriguez-R L.M."/>
            <person name="Kovalovszki A."/>
            <person name="Ziels R.M."/>
            <person name="Maus I."/>
            <person name="Zhu X."/>
            <person name="Kougias P.G."/>
            <person name="Basile A."/>
            <person name="Luo G."/>
            <person name="Schluter A."/>
            <person name="Konstantinidis K.T."/>
            <person name="Angelidaki I."/>
        </authorList>
    </citation>
    <scope>NUCLEOTIDE SEQUENCE [LARGE SCALE GENOMIC DNA]</scope>
    <source>
        <strain evidence="2">AS04akNAM_125</strain>
    </source>
</reference>
<proteinExistence type="predicted"/>